<proteinExistence type="inferred from homology"/>
<dbReference type="AlphaFoldDB" id="A0AAW2DC27"/>
<evidence type="ECO:0000256" key="7">
    <source>
        <dbReference type="ARBA" id="ARBA00023242"/>
    </source>
</evidence>
<keyword evidence="8" id="KW-1133">Transmembrane helix</keyword>
<evidence type="ECO:0000256" key="6">
    <source>
        <dbReference type="ARBA" id="ARBA00022801"/>
    </source>
</evidence>
<name>A0AAW2DC27_9ROSI</name>
<evidence type="ECO:0000256" key="3">
    <source>
        <dbReference type="ARBA" id="ARBA00006958"/>
    </source>
</evidence>
<keyword evidence="11" id="KW-1185">Reference proteome</keyword>
<dbReference type="PANTHER" id="PTHR22930">
    <property type="match status" value="1"/>
</dbReference>
<evidence type="ECO:0000256" key="1">
    <source>
        <dbReference type="ARBA" id="ARBA00001968"/>
    </source>
</evidence>
<evidence type="ECO:0000259" key="9">
    <source>
        <dbReference type="Pfam" id="PF13359"/>
    </source>
</evidence>
<dbReference type="InterPro" id="IPR027806">
    <property type="entry name" value="HARBI1_dom"/>
</dbReference>
<dbReference type="GO" id="GO:0016787">
    <property type="term" value="F:hydrolase activity"/>
    <property type="evidence" value="ECO:0007669"/>
    <property type="project" value="UniProtKB-KW"/>
</dbReference>
<evidence type="ECO:0000256" key="5">
    <source>
        <dbReference type="ARBA" id="ARBA00022723"/>
    </source>
</evidence>
<evidence type="ECO:0000313" key="10">
    <source>
        <dbReference type="EMBL" id="KAL0008167.1"/>
    </source>
</evidence>
<comment type="cofactor">
    <cofactor evidence="1">
        <name>a divalent metal cation</name>
        <dbReference type="ChEBI" id="CHEBI:60240"/>
    </cofactor>
</comment>
<dbReference type="GO" id="GO:0004518">
    <property type="term" value="F:nuclease activity"/>
    <property type="evidence" value="ECO:0007669"/>
    <property type="project" value="UniProtKB-KW"/>
</dbReference>
<dbReference type="Pfam" id="PF13359">
    <property type="entry name" value="DDE_Tnp_4"/>
    <property type="match status" value="1"/>
</dbReference>
<comment type="subcellular location">
    <subcellularLocation>
        <location evidence="2">Nucleus</location>
    </subcellularLocation>
</comment>
<sequence length="253" mass="30001">MSIQRKCKREEMEVYKDEAMRFLPLLVEFFVMLVGICSRRKYFLREQLKSEIEEGIYQRRLWMGSLAQESKCVSELRINTSILKIGKKYIKQDHAVLHEGDDRWNWFKGALGALDGTHVLLIVPIEDQGNTPTDYKELFNLRHSSARNTIEWAFGLLKKRWAILRTASFYEMKTQIRIINACCILHNFIRDEMSEDKLLRVVDLELEDVSLNENEISEENITFVRVTDEQIAFRDALAKEMFEEYQSRHRRVI</sequence>
<keyword evidence="8" id="KW-0812">Transmembrane</keyword>
<evidence type="ECO:0000256" key="4">
    <source>
        <dbReference type="ARBA" id="ARBA00022722"/>
    </source>
</evidence>
<evidence type="ECO:0000256" key="2">
    <source>
        <dbReference type="ARBA" id="ARBA00004123"/>
    </source>
</evidence>
<dbReference type="InterPro" id="IPR045249">
    <property type="entry name" value="HARBI1-like"/>
</dbReference>
<comment type="similarity">
    <text evidence="3">Belongs to the HARBI1 family.</text>
</comment>
<dbReference type="EMBL" id="JAZDWU010000003">
    <property type="protein sequence ID" value="KAL0008167.1"/>
    <property type="molecule type" value="Genomic_DNA"/>
</dbReference>
<dbReference type="PANTHER" id="PTHR22930:SF281">
    <property type="entry name" value="NUCLEASE"/>
    <property type="match status" value="1"/>
</dbReference>
<accession>A0AAW2DC27</accession>
<reference evidence="10 11" key="1">
    <citation type="submission" date="2024-01" db="EMBL/GenBank/DDBJ databases">
        <title>A telomere-to-telomere, gap-free genome of sweet tea (Lithocarpus litseifolius).</title>
        <authorList>
            <person name="Zhou J."/>
        </authorList>
    </citation>
    <scope>NUCLEOTIDE SEQUENCE [LARGE SCALE GENOMIC DNA]</scope>
    <source>
        <strain evidence="10">Zhou-2022a</strain>
        <tissue evidence="10">Leaf</tissue>
    </source>
</reference>
<keyword evidence="4" id="KW-0540">Nuclease</keyword>
<feature type="domain" description="DDE Tnp4" evidence="9">
    <location>
        <begin position="122"/>
        <end position="187"/>
    </location>
</feature>
<protein>
    <recommendedName>
        <fullName evidence="9">DDE Tnp4 domain-containing protein</fullName>
    </recommendedName>
</protein>
<keyword evidence="7" id="KW-0539">Nucleus</keyword>
<dbReference type="GO" id="GO:0046872">
    <property type="term" value="F:metal ion binding"/>
    <property type="evidence" value="ECO:0007669"/>
    <property type="project" value="UniProtKB-KW"/>
</dbReference>
<keyword evidence="5" id="KW-0479">Metal-binding</keyword>
<keyword evidence="8" id="KW-0472">Membrane</keyword>
<evidence type="ECO:0000313" key="11">
    <source>
        <dbReference type="Proteomes" id="UP001459277"/>
    </source>
</evidence>
<evidence type="ECO:0000256" key="8">
    <source>
        <dbReference type="SAM" id="Phobius"/>
    </source>
</evidence>
<comment type="caution">
    <text evidence="10">The sequence shown here is derived from an EMBL/GenBank/DDBJ whole genome shotgun (WGS) entry which is preliminary data.</text>
</comment>
<organism evidence="10 11">
    <name type="scientific">Lithocarpus litseifolius</name>
    <dbReference type="NCBI Taxonomy" id="425828"/>
    <lineage>
        <taxon>Eukaryota</taxon>
        <taxon>Viridiplantae</taxon>
        <taxon>Streptophyta</taxon>
        <taxon>Embryophyta</taxon>
        <taxon>Tracheophyta</taxon>
        <taxon>Spermatophyta</taxon>
        <taxon>Magnoliopsida</taxon>
        <taxon>eudicotyledons</taxon>
        <taxon>Gunneridae</taxon>
        <taxon>Pentapetalae</taxon>
        <taxon>rosids</taxon>
        <taxon>fabids</taxon>
        <taxon>Fagales</taxon>
        <taxon>Fagaceae</taxon>
        <taxon>Lithocarpus</taxon>
    </lineage>
</organism>
<keyword evidence="6" id="KW-0378">Hydrolase</keyword>
<gene>
    <name evidence="10" type="ORF">SO802_009669</name>
</gene>
<feature type="transmembrane region" description="Helical" evidence="8">
    <location>
        <begin position="19"/>
        <end position="37"/>
    </location>
</feature>
<dbReference type="Proteomes" id="UP001459277">
    <property type="component" value="Unassembled WGS sequence"/>
</dbReference>
<dbReference type="GO" id="GO:0005634">
    <property type="term" value="C:nucleus"/>
    <property type="evidence" value="ECO:0007669"/>
    <property type="project" value="UniProtKB-SubCell"/>
</dbReference>